<keyword evidence="2 5" id="KW-0012">Acyltransferase</keyword>
<dbReference type="CDD" id="cd00827">
    <property type="entry name" value="init_cond_enzymes"/>
    <property type="match status" value="1"/>
</dbReference>
<proteinExistence type="predicted"/>
<evidence type="ECO:0000259" key="4">
    <source>
        <dbReference type="Pfam" id="PF08541"/>
    </source>
</evidence>
<name>A0A517PT18_9PLAN</name>
<evidence type="ECO:0000313" key="5">
    <source>
        <dbReference type="EMBL" id="QDT22511.1"/>
    </source>
</evidence>
<dbReference type="GO" id="GO:0033818">
    <property type="term" value="F:beta-ketoacyl-acyl-carrier-protein synthase III activity"/>
    <property type="evidence" value="ECO:0007669"/>
    <property type="project" value="UniProtKB-EC"/>
</dbReference>
<evidence type="ECO:0000313" key="6">
    <source>
        <dbReference type="Proteomes" id="UP000320421"/>
    </source>
</evidence>
<dbReference type="Pfam" id="PF08541">
    <property type="entry name" value="ACP_syn_III_C"/>
    <property type="match status" value="1"/>
</dbReference>
<keyword evidence="6" id="KW-1185">Reference proteome</keyword>
<dbReference type="Pfam" id="PF00109">
    <property type="entry name" value="ketoacyl-synt"/>
    <property type="match status" value="1"/>
</dbReference>
<dbReference type="Proteomes" id="UP000320421">
    <property type="component" value="Chromosome"/>
</dbReference>
<organism evidence="5 6">
    <name type="scientific">Gimesia chilikensis</name>
    <dbReference type="NCBI Taxonomy" id="2605989"/>
    <lineage>
        <taxon>Bacteria</taxon>
        <taxon>Pseudomonadati</taxon>
        <taxon>Planctomycetota</taxon>
        <taxon>Planctomycetia</taxon>
        <taxon>Planctomycetales</taxon>
        <taxon>Planctomycetaceae</taxon>
        <taxon>Gimesia</taxon>
    </lineage>
</organism>
<dbReference type="SUPFAM" id="SSF53901">
    <property type="entry name" value="Thiolase-like"/>
    <property type="match status" value="2"/>
</dbReference>
<dbReference type="GO" id="GO:0044550">
    <property type="term" value="P:secondary metabolite biosynthetic process"/>
    <property type="evidence" value="ECO:0007669"/>
    <property type="project" value="TreeGrafter"/>
</dbReference>
<dbReference type="Gene3D" id="3.40.47.10">
    <property type="match status" value="2"/>
</dbReference>
<sequence>MTCYITRTASYLPGPAVENDEIERFIGSLDGEAETKAKILSMNGIVRRHYAQDHSQQKTHDVYGLGSRAALQCLSEYKAADSITYLAAGTTYTPLAAPGFASILHHRLGADGFLNYPVEISSHAGICSSASNAMVAAIRSIAVGHHRTALCVGAEHASEILKSSVIQPIDDRSQHDNLRNSRWFMSIFLRFMLSDGAGAFLLQDRPDSDRISLRVNWTHSMSFAHEAPLCMKLEGRTALLSQDLSVLSSYLVPLATKFLEIALETHRDSLDTYSTILPHMSSYFFRRKMERVIASHSSNPKNPIPYWTNLATAGNTGSASIYIMLDQFLRQNELRDGDRILLFIPESGQFNFVLVSLTVVQP</sequence>
<protein>
    <submittedName>
        <fullName evidence="5">3-oxoacyl-[acyl-carrier-protein] synthase 3</fullName>
        <ecNumber evidence="5">2.3.1.180</ecNumber>
    </submittedName>
</protein>
<dbReference type="InterPro" id="IPR014030">
    <property type="entry name" value="Ketoacyl_synth_N"/>
</dbReference>
<feature type="domain" description="Beta-ketoacyl-[acyl-carrier-protein] synthase III C-terminal" evidence="4">
    <location>
        <begin position="307"/>
        <end position="342"/>
    </location>
</feature>
<reference evidence="5 6" key="1">
    <citation type="submission" date="2019-02" db="EMBL/GenBank/DDBJ databases">
        <title>Deep-cultivation of Planctomycetes and their phenomic and genomic characterization uncovers novel biology.</title>
        <authorList>
            <person name="Wiegand S."/>
            <person name="Jogler M."/>
            <person name="Boedeker C."/>
            <person name="Pinto D."/>
            <person name="Vollmers J."/>
            <person name="Rivas-Marin E."/>
            <person name="Kohn T."/>
            <person name="Peeters S.H."/>
            <person name="Heuer A."/>
            <person name="Rast P."/>
            <person name="Oberbeckmann S."/>
            <person name="Bunk B."/>
            <person name="Jeske O."/>
            <person name="Meyerdierks A."/>
            <person name="Storesund J.E."/>
            <person name="Kallscheuer N."/>
            <person name="Luecker S."/>
            <person name="Lage O.M."/>
            <person name="Pohl T."/>
            <person name="Merkel B.J."/>
            <person name="Hornburger P."/>
            <person name="Mueller R.-W."/>
            <person name="Bruemmer F."/>
            <person name="Labrenz M."/>
            <person name="Spormann A.M."/>
            <person name="Op den Camp H."/>
            <person name="Overmann J."/>
            <person name="Amann R."/>
            <person name="Jetten M.S.M."/>
            <person name="Mascher T."/>
            <person name="Medema M.H."/>
            <person name="Devos D.P."/>
            <person name="Kaster A.-K."/>
            <person name="Ovreas L."/>
            <person name="Rohde M."/>
            <person name="Galperin M.Y."/>
            <person name="Jogler C."/>
        </authorList>
    </citation>
    <scope>NUCLEOTIDE SEQUENCE [LARGE SCALE GENOMIC DNA]</scope>
    <source>
        <strain evidence="5 6">HG66A1</strain>
    </source>
</reference>
<dbReference type="OrthoDB" id="2514738at2"/>
<evidence type="ECO:0000256" key="2">
    <source>
        <dbReference type="ARBA" id="ARBA00023315"/>
    </source>
</evidence>
<dbReference type="AlphaFoldDB" id="A0A517PT18"/>
<dbReference type="PANTHER" id="PTHR34069:SF2">
    <property type="entry name" value="BETA-KETOACYL-[ACYL-CARRIER-PROTEIN] SYNTHASE III"/>
    <property type="match status" value="1"/>
</dbReference>
<dbReference type="EMBL" id="CP036266">
    <property type="protein sequence ID" value="QDT22511.1"/>
    <property type="molecule type" value="Genomic_DNA"/>
</dbReference>
<accession>A0A517PT18</accession>
<feature type="domain" description="Beta-ketoacyl synthase-like N-terminal" evidence="3">
    <location>
        <begin position="125"/>
        <end position="205"/>
    </location>
</feature>
<dbReference type="InterPro" id="IPR016039">
    <property type="entry name" value="Thiolase-like"/>
</dbReference>
<keyword evidence="1 5" id="KW-0808">Transferase</keyword>
<evidence type="ECO:0000256" key="1">
    <source>
        <dbReference type="ARBA" id="ARBA00022679"/>
    </source>
</evidence>
<evidence type="ECO:0000259" key="3">
    <source>
        <dbReference type="Pfam" id="PF00109"/>
    </source>
</evidence>
<dbReference type="RefSeq" id="WP_145188456.1">
    <property type="nucleotide sequence ID" value="NZ_CP036266.1"/>
</dbReference>
<dbReference type="PANTHER" id="PTHR34069">
    <property type="entry name" value="3-OXOACYL-[ACYL-CARRIER-PROTEIN] SYNTHASE 3"/>
    <property type="match status" value="1"/>
</dbReference>
<gene>
    <name evidence="5" type="primary">fabH_3</name>
    <name evidence="5" type="ORF">HG66A1_43190</name>
</gene>
<dbReference type="InterPro" id="IPR013747">
    <property type="entry name" value="ACP_syn_III_C"/>
</dbReference>
<dbReference type="EC" id="2.3.1.180" evidence="5"/>